<sequence>MIHVTYAKLEHAKGIQSVCTDGYWASYSHMLPSDQIKNVCEEFYNLPRIENEITETSREWLGYMVALDEDEVVGAIGGGFTGPHTAEVFVLYLNPIRRNERIGTALLDFLTREQIKLGATEQWASVYKDNQKGIPFYRARGFVCISEKQKEGTGLRFKREL</sequence>
<dbReference type="RefSeq" id="WP_204466488.1">
    <property type="nucleotide sequence ID" value="NZ_JAFBCV010000007.1"/>
</dbReference>
<dbReference type="InterPro" id="IPR016181">
    <property type="entry name" value="Acyl_CoA_acyltransferase"/>
</dbReference>
<dbReference type="InterPro" id="IPR000182">
    <property type="entry name" value="GNAT_dom"/>
</dbReference>
<reference evidence="2" key="1">
    <citation type="submission" date="2021-01" db="EMBL/GenBank/DDBJ databases">
        <title>Genomic Encyclopedia of Type Strains, Phase IV (KMG-IV): sequencing the most valuable type-strain genomes for metagenomic binning, comparative biology and taxonomic classification.</title>
        <authorList>
            <person name="Goeker M."/>
        </authorList>
    </citation>
    <scope>NUCLEOTIDE SEQUENCE</scope>
    <source>
        <strain evidence="2">DSM 21943</strain>
    </source>
</reference>
<keyword evidence="3" id="KW-1185">Reference proteome</keyword>
<dbReference type="EMBL" id="JAFBCV010000007">
    <property type="protein sequence ID" value="MBM7839168.1"/>
    <property type="molecule type" value="Genomic_DNA"/>
</dbReference>
<protein>
    <submittedName>
        <fullName evidence="2">GNAT superfamily N-acetyltransferase</fullName>
    </submittedName>
</protein>
<feature type="domain" description="N-acetyltransferase" evidence="1">
    <location>
        <begin position="2"/>
        <end position="161"/>
    </location>
</feature>
<proteinExistence type="predicted"/>
<dbReference type="SUPFAM" id="SSF55729">
    <property type="entry name" value="Acyl-CoA N-acyltransferases (Nat)"/>
    <property type="match status" value="1"/>
</dbReference>
<name>A0ABS2SUE2_9BACI</name>
<dbReference type="Gene3D" id="3.40.630.30">
    <property type="match status" value="1"/>
</dbReference>
<gene>
    <name evidence="2" type="ORF">JOC54_002439</name>
</gene>
<dbReference type="CDD" id="cd04301">
    <property type="entry name" value="NAT_SF"/>
    <property type="match status" value="1"/>
</dbReference>
<dbReference type="PROSITE" id="PS51186">
    <property type="entry name" value="GNAT"/>
    <property type="match status" value="1"/>
</dbReference>
<accession>A0ABS2SUE2</accession>
<comment type="caution">
    <text evidence="2">The sequence shown here is derived from an EMBL/GenBank/DDBJ whole genome shotgun (WGS) entry which is preliminary data.</text>
</comment>
<evidence type="ECO:0000259" key="1">
    <source>
        <dbReference type="PROSITE" id="PS51186"/>
    </source>
</evidence>
<dbReference type="Proteomes" id="UP001179280">
    <property type="component" value="Unassembled WGS sequence"/>
</dbReference>
<evidence type="ECO:0000313" key="3">
    <source>
        <dbReference type="Proteomes" id="UP001179280"/>
    </source>
</evidence>
<dbReference type="Pfam" id="PF00583">
    <property type="entry name" value="Acetyltransf_1"/>
    <property type="match status" value="1"/>
</dbReference>
<organism evidence="2 3">
    <name type="scientific">Shouchella xiaoxiensis</name>
    <dbReference type="NCBI Taxonomy" id="766895"/>
    <lineage>
        <taxon>Bacteria</taxon>
        <taxon>Bacillati</taxon>
        <taxon>Bacillota</taxon>
        <taxon>Bacilli</taxon>
        <taxon>Bacillales</taxon>
        <taxon>Bacillaceae</taxon>
        <taxon>Shouchella</taxon>
    </lineage>
</organism>
<evidence type="ECO:0000313" key="2">
    <source>
        <dbReference type="EMBL" id="MBM7839168.1"/>
    </source>
</evidence>